<evidence type="ECO:0000313" key="2">
    <source>
        <dbReference type="EMBL" id="QGQ99084.1"/>
    </source>
</evidence>
<keyword evidence="1" id="KW-1133">Transmembrane helix</keyword>
<organism evidence="2 3">
    <name type="scientific">Paenibacillus psychroresistens</name>
    <dbReference type="NCBI Taxonomy" id="1778678"/>
    <lineage>
        <taxon>Bacteria</taxon>
        <taxon>Bacillati</taxon>
        <taxon>Bacillota</taxon>
        <taxon>Bacilli</taxon>
        <taxon>Bacillales</taxon>
        <taxon>Paenibacillaceae</taxon>
        <taxon>Paenibacillus</taxon>
    </lineage>
</organism>
<dbReference type="KEGG" id="ppsc:EHS13_31505"/>
<dbReference type="AlphaFoldDB" id="A0A6B8RTF6"/>
<keyword evidence="1" id="KW-0472">Membrane</keyword>
<keyword evidence="3" id="KW-1185">Reference proteome</keyword>
<proteinExistence type="predicted"/>
<gene>
    <name evidence="2" type="ORF">EHS13_31505</name>
</gene>
<protein>
    <submittedName>
        <fullName evidence="2">Uncharacterized protein</fullName>
    </submittedName>
</protein>
<dbReference type="Proteomes" id="UP000426246">
    <property type="component" value="Chromosome"/>
</dbReference>
<keyword evidence="1" id="KW-0812">Transmembrane</keyword>
<accession>A0A6B8RTF6</accession>
<evidence type="ECO:0000256" key="1">
    <source>
        <dbReference type="SAM" id="Phobius"/>
    </source>
</evidence>
<evidence type="ECO:0000313" key="3">
    <source>
        <dbReference type="Proteomes" id="UP000426246"/>
    </source>
</evidence>
<reference evidence="3" key="1">
    <citation type="submission" date="2018-11" db="EMBL/GenBank/DDBJ databases">
        <title>Complete genome sequence of Paenibacillus sp. ML311-T8.</title>
        <authorList>
            <person name="Nam Y.-D."/>
            <person name="Kang J."/>
            <person name="Chung W.-H."/>
            <person name="Park Y.S."/>
        </authorList>
    </citation>
    <scope>NUCLEOTIDE SEQUENCE [LARGE SCALE GENOMIC DNA]</scope>
    <source>
        <strain evidence="3">ML311-T8</strain>
    </source>
</reference>
<dbReference type="OrthoDB" id="2571675at2"/>
<dbReference type="RefSeq" id="WP_155704191.1">
    <property type="nucleotide sequence ID" value="NZ_CP034235.1"/>
</dbReference>
<feature type="transmembrane region" description="Helical" evidence="1">
    <location>
        <begin position="67"/>
        <end position="86"/>
    </location>
</feature>
<sequence>MGWIIWVSFFMLLLFSYWDQWKTLDFNEWLQIFLLFMLCNFYVNLFGLLIPAGFIIGLIYMNKKRRFYLAKALIFGLICVITNFYMPNFGLNEVKQYQLDAKYSAEFNNVNAIYHFNDNSEINALNKKAAELIKEKSPTTQTSIEDPKILFRIWALAHRNISIPDIDWLWSKAPYELHFYWSANRPNQLNDRQYVIFREVGYMGVFKRPDANSPFTLEAIYEFDRLKSGIPNIP</sequence>
<name>A0A6B8RTF6_9BACL</name>
<feature type="transmembrane region" description="Helical" evidence="1">
    <location>
        <begin position="32"/>
        <end position="60"/>
    </location>
</feature>
<dbReference type="EMBL" id="CP034235">
    <property type="protein sequence ID" value="QGQ99084.1"/>
    <property type="molecule type" value="Genomic_DNA"/>
</dbReference>